<dbReference type="HOGENOM" id="CLU_000837_25_0_1"/>
<evidence type="ECO:0000259" key="8">
    <source>
        <dbReference type="Pfam" id="PF18052"/>
    </source>
</evidence>
<comment type="similarity">
    <text evidence="1">Belongs to the disease resistance NB-LRR family.</text>
</comment>
<dbReference type="Gene3D" id="1.20.5.4130">
    <property type="match status" value="1"/>
</dbReference>
<dbReference type="GO" id="GO:0042742">
    <property type="term" value="P:defense response to bacterium"/>
    <property type="evidence" value="ECO:0007669"/>
    <property type="project" value="UniProtKB-ARBA"/>
</dbReference>
<dbReference type="Gene3D" id="3.80.10.10">
    <property type="entry name" value="Ribonuclease Inhibitor"/>
    <property type="match status" value="1"/>
</dbReference>
<dbReference type="SUPFAM" id="SSF52047">
    <property type="entry name" value="RNI-like"/>
    <property type="match status" value="1"/>
</dbReference>
<dbReference type="InterPro" id="IPR055414">
    <property type="entry name" value="LRR_R13L4/SHOC2-like"/>
</dbReference>
<dbReference type="InterPro" id="IPR027417">
    <property type="entry name" value="P-loop_NTPase"/>
</dbReference>
<dbReference type="GO" id="GO:0002758">
    <property type="term" value="P:innate immune response-activating signaling pathway"/>
    <property type="evidence" value="ECO:0007669"/>
    <property type="project" value="UniProtKB-ARBA"/>
</dbReference>
<dbReference type="CDD" id="cd14798">
    <property type="entry name" value="RX-CC_like"/>
    <property type="match status" value="1"/>
</dbReference>
<evidence type="ECO:0008006" key="13">
    <source>
        <dbReference type="Google" id="ProtNLM"/>
    </source>
</evidence>
<dbReference type="FunFam" id="1.10.10.10:FF:000322">
    <property type="entry name" value="Probable disease resistance protein At1g63360"/>
    <property type="match status" value="1"/>
</dbReference>
<dbReference type="InterPro" id="IPR041118">
    <property type="entry name" value="Rx_N"/>
</dbReference>
<dbReference type="Gene3D" id="3.40.50.300">
    <property type="entry name" value="P-loop containing nucleotide triphosphate hydrolases"/>
    <property type="match status" value="1"/>
</dbReference>
<reference evidence="12" key="2">
    <citation type="submission" date="2013-12" db="EMBL/GenBank/DDBJ databases">
        <authorList>
            <person name="Yu Y."/>
            <person name="Lee S."/>
            <person name="de Baynast K."/>
            <person name="Wissotski M."/>
            <person name="Liu L."/>
            <person name="Talag J."/>
            <person name="Goicoechea J."/>
            <person name="Angelova A."/>
            <person name="Jetty R."/>
            <person name="Kudrna D."/>
            <person name="Golser W."/>
            <person name="Rivera L."/>
            <person name="Zhang J."/>
            <person name="Wing R."/>
        </authorList>
    </citation>
    <scope>NUCLEOTIDE SEQUENCE</scope>
</reference>
<dbReference type="GO" id="GO:0009626">
    <property type="term" value="P:plant-type hypersensitive response"/>
    <property type="evidence" value="ECO:0007669"/>
    <property type="project" value="UniProtKB-ARBA"/>
</dbReference>
<dbReference type="PANTHER" id="PTHR23155:SF1028">
    <property type="entry name" value="OS08G0174800 PROTEIN"/>
    <property type="match status" value="1"/>
</dbReference>
<dbReference type="SUPFAM" id="SSF52540">
    <property type="entry name" value="P-loop containing nucleoside triphosphate hydrolases"/>
    <property type="match status" value="1"/>
</dbReference>
<reference evidence="11 12" key="1">
    <citation type="submission" date="2012-08" db="EMBL/GenBank/DDBJ databases">
        <title>Oryza genome evolution.</title>
        <authorList>
            <person name="Wing R.A."/>
        </authorList>
    </citation>
    <scope>NUCLEOTIDE SEQUENCE</scope>
</reference>
<dbReference type="Pfam" id="PF23598">
    <property type="entry name" value="LRR_14"/>
    <property type="match status" value="1"/>
</dbReference>
<evidence type="ECO:0000256" key="6">
    <source>
        <dbReference type="ARBA" id="ARBA00023054"/>
    </source>
</evidence>
<feature type="domain" description="Disease resistance R13L4/SHOC-2-like LRR" evidence="10">
    <location>
        <begin position="486"/>
        <end position="784"/>
    </location>
</feature>
<name>A0A0D9WQR0_9ORYZ</name>
<dbReference type="Pfam" id="PF00931">
    <property type="entry name" value="NB-ARC"/>
    <property type="match status" value="1"/>
</dbReference>
<dbReference type="PANTHER" id="PTHR23155">
    <property type="entry name" value="DISEASE RESISTANCE PROTEIN RP"/>
    <property type="match status" value="1"/>
</dbReference>
<feature type="domain" description="Disease resistance protein winged helix" evidence="9">
    <location>
        <begin position="364"/>
        <end position="436"/>
    </location>
</feature>
<dbReference type="EnsemblPlants" id="LPERR06G13700.1">
    <property type="protein sequence ID" value="LPERR06G13700.1"/>
    <property type="gene ID" value="LPERR06G13700"/>
</dbReference>
<dbReference type="InterPro" id="IPR032675">
    <property type="entry name" value="LRR_dom_sf"/>
</dbReference>
<dbReference type="InterPro" id="IPR042197">
    <property type="entry name" value="Apaf_helical"/>
</dbReference>
<evidence type="ECO:0000313" key="12">
    <source>
        <dbReference type="Proteomes" id="UP000032180"/>
    </source>
</evidence>
<evidence type="ECO:0000256" key="3">
    <source>
        <dbReference type="ARBA" id="ARBA00022737"/>
    </source>
</evidence>
<keyword evidence="4" id="KW-0547">Nucleotide-binding</keyword>
<dbReference type="InterPro" id="IPR038005">
    <property type="entry name" value="RX-like_CC"/>
</dbReference>
<evidence type="ECO:0000259" key="7">
    <source>
        <dbReference type="Pfam" id="PF00931"/>
    </source>
</evidence>
<dbReference type="AlphaFoldDB" id="A0A0D9WQR0"/>
<keyword evidence="12" id="KW-1185">Reference proteome</keyword>
<evidence type="ECO:0000259" key="10">
    <source>
        <dbReference type="Pfam" id="PF23598"/>
    </source>
</evidence>
<dbReference type="InterPro" id="IPR044974">
    <property type="entry name" value="Disease_R_plants"/>
</dbReference>
<dbReference type="InterPro" id="IPR058922">
    <property type="entry name" value="WHD_DRP"/>
</dbReference>
<dbReference type="STRING" id="77586.A0A0D9WQR0"/>
<dbReference type="Pfam" id="PF23559">
    <property type="entry name" value="WHD_DRP"/>
    <property type="match status" value="1"/>
</dbReference>
<keyword evidence="3" id="KW-0677">Repeat</keyword>
<feature type="domain" description="NB-ARC" evidence="7">
    <location>
        <begin position="140"/>
        <end position="194"/>
    </location>
</feature>
<dbReference type="Gene3D" id="1.10.8.430">
    <property type="entry name" value="Helical domain of apoptotic protease-activating factors"/>
    <property type="match status" value="1"/>
</dbReference>
<keyword evidence="6" id="KW-0175">Coiled coil</keyword>
<dbReference type="InterPro" id="IPR036388">
    <property type="entry name" value="WH-like_DNA-bd_sf"/>
</dbReference>
<reference evidence="11" key="3">
    <citation type="submission" date="2015-04" db="UniProtKB">
        <authorList>
            <consortium name="EnsemblPlants"/>
        </authorList>
    </citation>
    <scope>IDENTIFICATION</scope>
</reference>
<accession>A0A0D9WQR0</accession>
<evidence type="ECO:0000256" key="5">
    <source>
        <dbReference type="ARBA" id="ARBA00022821"/>
    </source>
</evidence>
<dbReference type="Gene3D" id="1.10.10.10">
    <property type="entry name" value="Winged helix-like DNA-binding domain superfamily/Winged helix DNA-binding domain"/>
    <property type="match status" value="1"/>
</dbReference>
<evidence type="ECO:0000313" key="11">
    <source>
        <dbReference type="EnsemblPlants" id="LPERR06G13700.1"/>
    </source>
</evidence>
<dbReference type="eggNOG" id="KOG4658">
    <property type="taxonomic scope" value="Eukaryota"/>
</dbReference>
<dbReference type="Gramene" id="LPERR06G13700.1">
    <property type="protein sequence ID" value="LPERR06G13700.1"/>
    <property type="gene ID" value="LPERR06G13700"/>
</dbReference>
<evidence type="ECO:0000259" key="9">
    <source>
        <dbReference type="Pfam" id="PF23559"/>
    </source>
</evidence>
<evidence type="ECO:0000256" key="1">
    <source>
        <dbReference type="ARBA" id="ARBA00008894"/>
    </source>
</evidence>
<dbReference type="Proteomes" id="UP000032180">
    <property type="component" value="Chromosome 6"/>
</dbReference>
<keyword evidence="5" id="KW-0611">Plant defense</keyword>
<evidence type="ECO:0000256" key="2">
    <source>
        <dbReference type="ARBA" id="ARBA00022614"/>
    </source>
</evidence>
<organism evidence="11 12">
    <name type="scientific">Leersia perrieri</name>
    <dbReference type="NCBI Taxonomy" id="77586"/>
    <lineage>
        <taxon>Eukaryota</taxon>
        <taxon>Viridiplantae</taxon>
        <taxon>Streptophyta</taxon>
        <taxon>Embryophyta</taxon>
        <taxon>Tracheophyta</taxon>
        <taxon>Spermatophyta</taxon>
        <taxon>Magnoliopsida</taxon>
        <taxon>Liliopsida</taxon>
        <taxon>Poales</taxon>
        <taxon>Poaceae</taxon>
        <taxon>BOP clade</taxon>
        <taxon>Oryzoideae</taxon>
        <taxon>Oryzeae</taxon>
        <taxon>Oryzinae</taxon>
        <taxon>Leersia</taxon>
    </lineage>
</organism>
<dbReference type="InterPro" id="IPR002182">
    <property type="entry name" value="NB-ARC"/>
</dbReference>
<dbReference type="GO" id="GO:0043531">
    <property type="term" value="F:ADP binding"/>
    <property type="evidence" value="ECO:0007669"/>
    <property type="project" value="InterPro"/>
</dbReference>
<dbReference type="PRINTS" id="PR00364">
    <property type="entry name" value="DISEASERSIST"/>
</dbReference>
<protein>
    <recommendedName>
        <fullName evidence="13">NB-ARC domain-containing protein</fullName>
    </recommendedName>
</protein>
<dbReference type="Pfam" id="PF18052">
    <property type="entry name" value="Rx_N"/>
    <property type="match status" value="1"/>
</dbReference>
<proteinExistence type="inferred from homology"/>
<keyword evidence="2" id="KW-0433">Leucine-rich repeat</keyword>
<evidence type="ECO:0000256" key="4">
    <source>
        <dbReference type="ARBA" id="ARBA00022741"/>
    </source>
</evidence>
<feature type="domain" description="Disease resistance N-terminal" evidence="8">
    <location>
        <begin position="12"/>
        <end position="96"/>
    </location>
</feature>
<sequence>MENAAVSVTTGVLKSLISKLTTLLEKEYSLLTGMRHDIAFLRDELASMDPLLSKLADMEELDPQVKVWRDRVREMAYDIEDCIDLFMHRLGHGTEKVSLVRKTAANICRLGARHEIGKQIHEIVLKTLYVEASNLEGIDSPIEQIVQWLSVDEEKNLDHQPPRVISILGFGGLGKTTLAIQVYNKFKEKFDCAAKPRIKKVLMDLLKDVGAGFDPTDDERQLINKLRGHLTKKRIITTTRRNDVAKACCSSSDDYMYEMKPLSTLDSERLFFKRIFDSEDCPSQLKDAANGILRKCGGLPLAIITISSLLASKPLTFDHWNRVDNFMSITLETNPDIEAMRKILSISYIDLPHYLKTCLLYISIFPEDYTIKRKRLIIRWIAEGFIHEEHGQSVQEIGESYFNELINRRLIQPWYIDPASGQVESCRVHDMILELIKLKAVEENFVTILGAQDLASIPRNKIRRVSVQCGESEQAKVPKGSLVLSHVRSFTIFGHGKHLPSLLEMNTLRVLDLEGCSEINDDHLTGIERLIQLKYLNLRETYISKVPREIVKLQYLDTLDIRNTGITQVPSSIIKLRQLTRLFVDLDTRLPDELGKLENLEELTHVNACIYPMDFPKELAQLTKLRELEISWDSECIQHHLTSYELGLTESLCQLATCKLHSLTLHIINEDEDGFPLHDWHPAPRTLERLRIDMKLGCISEVPRWMGTLVNLQEITLRVKTLGQNGIDILSEVPALRSLALHSEDRRDSRENLITIAGGNSGFRCLKVFRSIWEWMYLSFDVGSVGSKTKRQTN</sequence>